<evidence type="ECO:0000256" key="1">
    <source>
        <dbReference type="ARBA" id="ARBA00023163"/>
    </source>
</evidence>
<dbReference type="EMBL" id="CZAI01000008">
    <property type="protein sequence ID" value="CUP89717.1"/>
    <property type="molecule type" value="Genomic_DNA"/>
</dbReference>
<dbReference type="Proteomes" id="UP000427825">
    <property type="component" value="Unassembled WGS sequence"/>
</dbReference>
<evidence type="ECO:0000313" key="10">
    <source>
        <dbReference type="EMBL" id="RGY27582.1"/>
    </source>
</evidence>
<dbReference type="STRING" id="47678.ERS852494_03365"/>
<protein>
    <submittedName>
        <fullName evidence="3">Transcriptional regulator Updx-like protein</fullName>
    </submittedName>
    <submittedName>
        <fullName evidence="5">UpxY family transcription antiterminator</fullName>
    </submittedName>
</protein>
<dbReference type="Proteomes" id="UP001060260">
    <property type="component" value="Chromosome"/>
</dbReference>
<dbReference type="EMBL" id="VVYP01000009">
    <property type="protein sequence ID" value="KAA5463685.1"/>
    <property type="molecule type" value="Genomic_DNA"/>
</dbReference>
<dbReference type="EMBL" id="JAUONL010000009">
    <property type="protein sequence ID" value="MDO6358525.1"/>
    <property type="molecule type" value="Genomic_DNA"/>
</dbReference>
<keyword evidence="1" id="KW-0804">Transcription</keyword>
<dbReference type="EMBL" id="QRUO01000012">
    <property type="protein sequence ID" value="RGR69848.1"/>
    <property type="molecule type" value="Genomic_DNA"/>
</dbReference>
<dbReference type="Proteomes" id="UP000491168">
    <property type="component" value="Unassembled WGS sequence"/>
</dbReference>
<dbReference type="EMBL" id="QSCS01000007">
    <property type="protein sequence ID" value="RGY27582.1"/>
    <property type="molecule type" value="Genomic_DNA"/>
</dbReference>
<dbReference type="Gene3D" id="3.30.70.940">
    <property type="entry name" value="NusG, N-terminal domain"/>
    <property type="match status" value="1"/>
</dbReference>
<reference evidence="16 17" key="3">
    <citation type="journal article" date="2019" name="Nat. Med.">
        <title>A library of human gut bacterial isolates paired with longitudinal multiomics data enables mechanistic microbiome research.</title>
        <authorList>
            <person name="Poyet M."/>
            <person name="Groussin M."/>
            <person name="Gibbons S.M."/>
            <person name="Avila-Pacheco J."/>
            <person name="Jiang X."/>
            <person name="Kearney S.M."/>
            <person name="Perrotta A.R."/>
            <person name="Berdy B."/>
            <person name="Zhao S."/>
            <person name="Lieberman T.D."/>
            <person name="Swanson P.K."/>
            <person name="Smith M."/>
            <person name="Roesemann S."/>
            <person name="Alexander J.E."/>
            <person name="Rich S.A."/>
            <person name="Livny J."/>
            <person name="Vlamakis H."/>
            <person name="Clish C."/>
            <person name="Bullock K."/>
            <person name="Deik A."/>
            <person name="Scott J."/>
            <person name="Pierce K.A."/>
            <person name="Xavier R.J."/>
            <person name="Alm E.J."/>
        </authorList>
    </citation>
    <scope>NUCLEOTIDE SEQUENCE [LARGE SCALE GENOMIC DNA]</scope>
    <source>
        <strain evidence="7 18">BIOML-A21</strain>
        <strain evidence="6 16">BIOML-A25</strain>
        <strain evidence="5 17">BIOML-A31</strain>
    </source>
</reference>
<gene>
    <name evidence="9" type="ORF">DWY26_13715</name>
    <name evidence="10" type="ORF">DXA49_05920</name>
    <name evidence="3" type="ORF">ERS852494_03365</name>
    <name evidence="4" type="ORF">ERS852558_02346</name>
    <name evidence="7" type="ORF">F2Y35_19560</name>
    <name evidence="5" type="ORF">F2Y36_08765</name>
    <name evidence="6" type="ORF">F2Y39_16505</name>
    <name evidence="11" type="ORF">NXW23_21630</name>
    <name evidence="8" type="ORF">Q4469_12650</name>
</gene>
<evidence type="ECO:0000313" key="4">
    <source>
        <dbReference type="EMBL" id="CUQ26017.1"/>
    </source>
</evidence>
<evidence type="ECO:0000313" key="16">
    <source>
        <dbReference type="Proteomes" id="UP000427825"/>
    </source>
</evidence>
<dbReference type="EMBL" id="VVYJ01000010">
    <property type="protein sequence ID" value="KAA5474192.1"/>
    <property type="molecule type" value="Genomic_DNA"/>
</dbReference>
<accession>A0A174S1B8</accession>
<dbReference type="EMBL" id="CP103166">
    <property type="protein sequence ID" value="UVQ96833.1"/>
    <property type="molecule type" value="Genomic_DNA"/>
</dbReference>
<dbReference type="KEGG" id="bcac:CGC64_18655"/>
<feature type="domain" description="NusG-like N-terminal" evidence="2">
    <location>
        <begin position="10"/>
        <end position="107"/>
    </location>
</feature>
<dbReference type="Proteomes" id="UP000475905">
    <property type="component" value="Unassembled WGS sequence"/>
</dbReference>
<dbReference type="AlphaFoldDB" id="A0A174S1B8"/>
<dbReference type="Proteomes" id="UP000284205">
    <property type="component" value="Unassembled WGS sequence"/>
</dbReference>
<reference evidence="14 15" key="2">
    <citation type="submission" date="2018-08" db="EMBL/GenBank/DDBJ databases">
        <title>A genome reference for cultivated species of the human gut microbiota.</title>
        <authorList>
            <person name="Zou Y."/>
            <person name="Xue W."/>
            <person name="Luo G."/>
        </authorList>
    </citation>
    <scope>NUCLEOTIDE SEQUENCE [LARGE SCALE GENOMIC DNA]</scope>
    <source>
        <strain evidence="9 14">AF24-29LB</strain>
        <strain evidence="10 15">OF02-6LB</strain>
    </source>
</reference>
<dbReference type="RefSeq" id="WP_005678761.1">
    <property type="nucleotide sequence ID" value="NZ_CABMOQ010000022.1"/>
</dbReference>
<dbReference type="SUPFAM" id="SSF82679">
    <property type="entry name" value="N-utilization substance G protein NusG, N-terminal domain"/>
    <property type="match status" value="1"/>
</dbReference>
<evidence type="ECO:0000313" key="8">
    <source>
        <dbReference type="EMBL" id="MDO6358525.1"/>
    </source>
</evidence>
<dbReference type="Proteomes" id="UP000284431">
    <property type="component" value="Unassembled WGS sequence"/>
</dbReference>
<evidence type="ECO:0000313" key="5">
    <source>
        <dbReference type="EMBL" id="KAA5463685.1"/>
    </source>
</evidence>
<reference evidence="12 13" key="1">
    <citation type="submission" date="2015-09" db="EMBL/GenBank/DDBJ databases">
        <authorList>
            <consortium name="Pathogen Informatics"/>
        </authorList>
    </citation>
    <scope>NUCLEOTIDE SEQUENCE [LARGE SCALE GENOMIC DNA]</scope>
    <source>
        <strain evidence="3 12">2789STDY5834880</strain>
        <strain evidence="4 13">2789STDY5834946</strain>
    </source>
</reference>
<evidence type="ECO:0000313" key="11">
    <source>
        <dbReference type="EMBL" id="UVQ96833.1"/>
    </source>
</evidence>
<organism evidence="3 12">
    <name type="scientific">Bacteroides caccae</name>
    <dbReference type="NCBI Taxonomy" id="47678"/>
    <lineage>
        <taxon>Bacteria</taxon>
        <taxon>Pseudomonadati</taxon>
        <taxon>Bacteroidota</taxon>
        <taxon>Bacteroidia</taxon>
        <taxon>Bacteroidales</taxon>
        <taxon>Bacteroidaceae</taxon>
        <taxon>Bacteroides</taxon>
    </lineage>
</organism>
<evidence type="ECO:0000313" key="15">
    <source>
        <dbReference type="Proteomes" id="UP000284431"/>
    </source>
</evidence>
<dbReference type="Proteomes" id="UP000095725">
    <property type="component" value="Unassembled WGS sequence"/>
</dbReference>
<dbReference type="InterPro" id="IPR036735">
    <property type="entry name" value="NGN_dom_sf"/>
</dbReference>
<evidence type="ECO:0000313" key="6">
    <source>
        <dbReference type="EMBL" id="KAA5474192.1"/>
    </source>
</evidence>
<dbReference type="CDD" id="cd09895">
    <property type="entry name" value="NGN_SP_UpxY"/>
    <property type="match status" value="1"/>
</dbReference>
<dbReference type="InterPro" id="IPR006645">
    <property type="entry name" value="NGN-like_dom"/>
</dbReference>
<dbReference type="NCBIfam" id="NF033644">
    <property type="entry name" value="antiterm_UpxY"/>
    <property type="match status" value="1"/>
</dbReference>
<evidence type="ECO:0000313" key="12">
    <source>
        <dbReference type="Proteomes" id="UP000095657"/>
    </source>
</evidence>
<sequence>MALLKNEQRMHWYVMRDLKRPNAKLPAYKQLSDEHLEVFTPMQWRLKLKNGKRIREEVPFMQDLLFIHDTREVLDLFVRKIPTLQYRYQKGGGYCQPMMVADLDMERFIRAVRGSENPKYYLPEEISDTMYGRMIRIIGGPFEGYEGRLLTTRGSKVKRLLVELPNFFSVGVEVNPDLIEII</sequence>
<evidence type="ECO:0000313" key="14">
    <source>
        <dbReference type="Proteomes" id="UP000284205"/>
    </source>
</evidence>
<dbReference type="Proteomes" id="UP000095657">
    <property type="component" value="Unassembled WGS sequence"/>
</dbReference>
<proteinExistence type="predicted"/>
<evidence type="ECO:0000313" key="9">
    <source>
        <dbReference type="EMBL" id="RGR69848.1"/>
    </source>
</evidence>
<dbReference type="Proteomes" id="UP001170023">
    <property type="component" value="Unassembled WGS sequence"/>
</dbReference>
<evidence type="ECO:0000313" key="18">
    <source>
        <dbReference type="Proteomes" id="UP000491168"/>
    </source>
</evidence>
<evidence type="ECO:0000313" key="17">
    <source>
        <dbReference type="Proteomes" id="UP000475905"/>
    </source>
</evidence>
<dbReference type="EMBL" id="VVYF01000023">
    <property type="protein sequence ID" value="KAA5487344.1"/>
    <property type="molecule type" value="Genomic_DNA"/>
</dbReference>
<dbReference type="EMBL" id="CZBL01000009">
    <property type="protein sequence ID" value="CUQ26017.1"/>
    <property type="molecule type" value="Genomic_DNA"/>
</dbReference>
<evidence type="ECO:0000313" key="7">
    <source>
        <dbReference type="EMBL" id="KAA5487344.1"/>
    </source>
</evidence>
<evidence type="ECO:0000313" key="3">
    <source>
        <dbReference type="EMBL" id="CUP89717.1"/>
    </source>
</evidence>
<reference evidence="11" key="4">
    <citation type="submission" date="2022-08" db="EMBL/GenBank/DDBJ databases">
        <title>Genome Sequencing of Bacteroides fragilis Group Isolates with Nanopore Technology.</title>
        <authorList>
            <person name="Tisza M.J."/>
            <person name="Smith D."/>
            <person name="Dekker J.P."/>
        </authorList>
    </citation>
    <scope>NUCLEOTIDE SEQUENCE</scope>
    <source>
        <strain evidence="11">BFG-474</strain>
    </source>
</reference>
<name>A0A174S1B8_9BACE</name>
<evidence type="ECO:0000313" key="13">
    <source>
        <dbReference type="Proteomes" id="UP000095725"/>
    </source>
</evidence>
<reference evidence="8" key="5">
    <citation type="submission" date="2023-07" db="EMBL/GenBank/DDBJ databases">
        <title>Whole Genome Sequencing of Colonoscopy isolates.</title>
        <authorList>
            <person name="Surve S.V."/>
            <person name="Valls R.A."/>
            <person name="Barrak K.E."/>
            <person name="Gardner T.B."/>
            <person name="O'Toole G.A."/>
        </authorList>
    </citation>
    <scope>NUCLEOTIDE SEQUENCE</scope>
    <source>
        <strain evidence="8">GP0119</strain>
    </source>
</reference>
<dbReference type="GO" id="GO:0006354">
    <property type="term" value="P:DNA-templated transcription elongation"/>
    <property type="evidence" value="ECO:0007669"/>
    <property type="project" value="InterPro"/>
</dbReference>
<evidence type="ECO:0000259" key="2">
    <source>
        <dbReference type="Pfam" id="PF02357"/>
    </source>
</evidence>
<dbReference type="Pfam" id="PF02357">
    <property type="entry name" value="NusG"/>
    <property type="match status" value="1"/>
</dbReference>
<dbReference type="GeneID" id="75115704"/>